<evidence type="ECO:0000313" key="5">
    <source>
        <dbReference type="EMBL" id="QDE36445.1"/>
    </source>
</evidence>
<evidence type="ECO:0000313" key="6">
    <source>
        <dbReference type="Proteomes" id="UP000316125"/>
    </source>
</evidence>
<organism evidence="5 6">
    <name type="scientific">Microbacterium foliorum</name>
    <dbReference type="NCBI Taxonomy" id="104336"/>
    <lineage>
        <taxon>Bacteria</taxon>
        <taxon>Bacillati</taxon>
        <taxon>Actinomycetota</taxon>
        <taxon>Actinomycetes</taxon>
        <taxon>Micrococcales</taxon>
        <taxon>Microbacteriaceae</taxon>
        <taxon>Microbacterium</taxon>
    </lineage>
</organism>
<feature type="domain" description="HTH luxR-type" evidence="4">
    <location>
        <begin position="75"/>
        <end position="137"/>
    </location>
</feature>
<dbReference type="Pfam" id="PF00196">
    <property type="entry name" value="GerE"/>
    <property type="match status" value="1"/>
</dbReference>
<dbReference type="PRINTS" id="PR00038">
    <property type="entry name" value="HTHLUXR"/>
</dbReference>
<evidence type="ECO:0000256" key="3">
    <source>
        <dbReference type="ARBA" id="ARBA00023163"/>
    </source>
</evidence>
<keyword evidence="1" id="KW-0805">Transcription regulation</keyword>
<dbReference type="GO" id="GO:0006355">
    <property type="term" value="P:regulation of DNA-templated transcription"/>
    <property type="evidence" value="ECO:0007669"/>
    <property type="project" value="InterPro"/>
</dbReference>
<dbReference type="PANTHER" id="PTHR44688:SF16">
    <property type="entry name" value="DNA-BINDING TRANSCRIPTIONAL ACTIVATOR DEVR_DOSR"/>
    <property type="match status" value="1"/>
</dbReference>
<dbReference type="InterPro" id="IPR016032">
    <property type="entry name" value="Sig_transdc_resp-reg_C-effctor"/>
</dbReference>
<dbReference type="GO" id="GO:0003677">
    <property type="term" value="F:DNA binding"/>
    <property type="evidence" value="ECO:0007669"/>
    <property type="project" value="UniProtKB-KW"/>
</dbReference>
<reference evidence="5 6" key="1">
    <citation type="submission" date="2019-06" db="EMBL/GenBank/DDBJ databases">
        <title>Complete genome of Microbacterium foliorum M2.</title>
        <authorList>
            <person name="Cao G."/>
        </authorList>
    </citation>
    <scope>NUCLEOTIDE SEQUENCE [LARGE SCALE GENOMIC DNA]</scope>
    <source>
        <strain evidence="5 6">M2</strain>
    </source>
</reference>
<accession>A0A4Y5YVL9</accession>
<keyword evidence="2" id="KW-0238">DNA-binding</keyword>
<dbReference type="InterPro" id="IPR036388">
    <property type="entry name" value="WH-like_DNA-bd_sf"/>
</dbReference>
<dbReference type="InterPro" id="IPR000792">
    <property type="entry name" value="Tscrpt_reg_LuxR_C"/>
</dbReference>
<dbReference type="CDD" id="cd06170">
    <property type="entry name" value="LuxR_C_like"/>
    <property type="match status" value="1"/>
</dbReference>
<dbReference type="EMBL" id="CP041040">
    <property type="protein sequence ID" value="QDE36445.1"/>
    <property type="molecule type" value="Genomic_DNA"/>
</dbReference>
<dbReference type="PANTHER" id="PTHR44688">
    <property type="entry name" value="DNA-BINDING TRANSCRIPTIONAL ACTIVATOR DEVR_DOSR"/>
    <property type="match status" value="1"/>
</dbReference>
<dbReference type="AlphaFoldDB" id="A0A4Y5YVL9"/>
<sequence>MSRGGALASKDATALIDAAEAVVPTGRISQALHALTIAAQLIDESDGGPGSERVAALRAWLDARFQPGSFDHEESTGLFHRLTEREREVSANVAEGLTNQQIAERLHLSVRTVENHIHRSMRKVGATSRQQLARIFD</sequence>
<dbReference type="SUPFAM" id="SSF46894">
    <property type="entry name" value="C-terminal effector domain of the bipartite response regulators"/>
    <property type="match status" value="1"/>
</dbReference>
<dbReference type="Gene3D" id="1.10.10.10">
    <property type="entry name" value="Winged helix-like DNA-binding domain superfamily/Winged helix DNA-binding domain"/>
    <property type="match status" value="1"/>
</dbReference>
<gene>
    <name evidence="5" type="ORF">FIV50_00725</name>
</gene>
<dbReference type="Proteomes" id="UP000316125">
    <property type="component" value="Chromosome"/>
</dbReference>
<dbReference type="PROSITE" id="PS00622">
    <property type="entry name" value="HTH_LUXR_1"/>
    <property type="match status" value="1"/>
</dbReference>
<dbReference type="OrthoDB" id="3197423at2"/>
<evidence type="ECO:0000256" key="2">
    <source>
        <dbReference type="ARBA" id="ARBA00023125"/>
    </source>
</evidence>
<name>A0A4Y5YVL9_9MICO</name>
<protein>
    <submittedName>
        <fullName evidence="5">Helix-turn-helix transcriptional regulator</fullName>
    </submittedName>
</protein>
<dbReference type="PROSITE" id="PS50043">
    <property type="entry name" value="HTH_LUXR_2"/>
    <property type="match status" value="1"/>
</dbReference>
<proteinExistence type="predicted"/>
<dbReference type="SMART" id="SM00421">
    <property type="entry name" value="HTH_LUXR"/>
    <property type="match status" value="1"/>
</dbReference>
<evidence type="ECO:0000256" key="1">
    <source>
        <dbReference type="ARBA" id="ARBA00023015"/>
    </source>
</evidence>
<keyword evidence="3" id="KW-0804">Transcription</keyword>
<evidence type="ECO:0000259" key="4">
    <source>
        <dbReference type="PROSITE" id="PS50043"/>
    </source>
</evidence>